<dbReference type="OrthoDB" id="9876129at2"/>
<gene>
    <name evidence="2" type="ORF">AWC16_19350</name>
</gene>
<dbReference type="EMBL" id="LQPG01000035">
    <property type="protein sequence ID" value="ORW08555.1"/>
    <property type="molecule type" value="Genomic_DNA"/>
</dbReference>
<dbReference type="AlphaFoldDB" id="A0A1X1YBW8"/>
<accession>A0A1X1YBW8</accession>
<protein>
    <submittedName>
        <fullName evidence="2">Uncharacterized protein</fullName>
    </submittedName>
</protein>
<feature type="compositionally biased region" description="Acidic residues" evidence="1">
    <location>
        <begin position="19"/>
        <end position="28"/>
    </location>
</feature>
<evidence type="ECO:0000256" key="1">
    <source>
        <dbReference type="SAM" id="MobiDB-lite"/>
    </source>
</evidence>
<name>A0A1X1YBW8_9MYCO</name>
<sequence>MIRTLRFEHEGTAYRAEVDDNNDSESSDTVEVYGPDDRLISDYDTCEHTDEAVIAEARNEIR</sequence>
<reference evidence="2 3" key="1">
    <citation type="submission" date="2016-01" db="EMBL/GenBank/DDBJ databases">
        <title>The new phylogeny of the genus Mycobacterium.</title>
        <authorList>
            <person name="Tarcisio F."/>
            <person name="Conor M."/>
            <person name="Antonella G."/>
            <person name="Elisabetta G."/>
            <person name="Giulia F.S."/>
            <person name="Sara T."/>
            <person name="Anna F."/>
            <person name="Clotilde B."/>
            <person name="Roberto B."/>
            <person name="Veronica D.S."/>
            <person name="Fabio R."/>
            <person name="Monica P."/>
            <person name="Olivier J."/>
            <person name="Enrico T."/>
            <person name="Nicola S."/>
        </authorList>
    </citation>
    <scope>NUCLEOTIDE SEQUENCE [LARGE SCALE GENOMIC DNA]</scope>
    <source>
        <strain evidence="2 3">DSM 45394</strain>
    </source>
</reference>
<organism evidence="2 3">
    <name type="scientific">Mycolicibacter longobardus</name>
    <dbReference type="NCBI Taxonomy" id="1108812"/>
    <lineage>
        <taxon>Bacteria</taxon>
        <taxon>Bacillati</taxon>
        <taxon>Actinomycetota</taxon>
        <taxon>Actinomycetes</taxon>
        <taxon>Mycobacteriales</taxon>
        <taxon>Mycobacteriaceae</taxon>
        <taxon>Mycolicibacter</taxon>
    </lineage>
</organism>
<evidence type="ECO:0000313" key="3">
    <source>
        <dbReference type="Proteomes" id="UP000193866"/>
    </source>
</evidence>
<dbReference type="RefSeq" id="WP_085266196.1">
    <property type="nucleotide sequence ID" value="NZ_LQPG01000035.1"/>
</dbReference>
<feature type="region of interest" description="Disordered" evidence="1">
    <location>
        <begin position="17"/>
        <end position="42"/>
    </location>
</feature>
<proteinExistence type="predicted"/>
<comment type="caution">
    <text evidence="2">The sequence shown here is derived from an EMBL/GenBank/DDBJ whole genome shotgun (WGS) entry which is preliminary data.</text>
</comment>
<dbReference type="Proteomes" id="UP000193866">
    <property type="component" value="Unassembled WGS sequence"/>
</dbReference>
<keyword evidence="3" id="KW-1185">Reference proteome</keyword>
<evidence type="ECO:0000313" key="2">
    <source>
        <dbReference type="EMBL" id="ORW08555.1"/>
    </source>
</evidence>